<accession>A0A1Q9CP32</accession>
<dbReference type="Gene3D" id="3.90.190.10">
    <property type="entry name" value="Protein tyrosine phosphatase superfamily"/>
    <property type="match status" value="1"/>
</dbReference>
<proteinExistence type="predicted"/>
<dbReference type="InterPro" id="IPR000387">
    <property type="entry name" value="Tyr_Pase_dom"/>
</dbReference>
<dbReference type="SMART" id="SM00195">
    <property type="entry name" value="DSPc"/>
    <property type="match status" value="1"/>
</dbReference>
<dbReference type="OrthoDB" id="437483at2759"/>
<dbReference type="InterPro" id="IPR027417">
    <property type="entry name" value="P-loop_NTPase"/>
</dbReference>
<dbReference type="InterPro" id="IPR029021">
    <property type="entry name" value="Prot-tyrosine_phosphatase-like"/>
</dbReference>
<name>A0A1Q9CP32_SYMMI</name>
<evidence type="ECO:0000259" key="2">
    <source>
        <dbReference type="PROSITE" id="PS50056"/>
    </source>
</evidence>
<dbReference type="SUPFAM" id="SSF52799">
    <property type="entry name" value="(Phosphotyrosine protein) phosphatases II"/>
    <property type="match status" value="1"/>
</dbReference>
<dbReference type="SUPFAM" id="SSF52540">
    <property type="entry name" value="P-loop containing nucleoside triphosphate hydrolases"/>
    <property type="match status" value="1"/>
</dbReference>
<keyword evidence="4" id="KW-1185">Reference proteome</keyword>
<dbReference type="Pfam" id="PF00271">
    <property type="entry name" value="Helicase_C"/>
    <property type="match status" value="1"/>
</dbReference>
<dbReference type="EMBL" id="LSRX01001023">
    <property type="protein sequence ID" value="OLP84688.1"/>
    <property type="molecule type" value="Genomic_DNA"/>
</dbReference>
<dbReference type="InterPro" id="IPR020422">
    <property type="entry name" value="TYR_PHOSPHATASE_DUAL_dom"/>
</dbReference>
<dbReference type="Pfam" id="PF00782">
    <property type="entry name" value="DSPc"/>
    <property type="match status" value="1"/>
</dbReference>
<dbReference type="PROSITE" id="PS50056">
    <property type="entry name" value="TYR_PHOSPHATASE_2"/>
    <property type="match status" value="1"/>
</dbReference>
<reference evidence="3 4" key="1">
    <citation type="submission" date="2016-02" db="EMBL/GenBank/DDBJ databases">
        <title>Genome analysis of coral dinoflagellate symbionts highlights evolutionary adaptations to a symbiotic lifestyle.</title>
        <authorList>
            <person name="Aranda M."/>
            <person name="Li Y."/>
            <person name="Liew Y.J."/>
            <person name="Baumgarten S."/>
            <person name="Simakov O."/>
            <person name="Wilson M."/>
            <person name="Piel J."/>
            <person name="Ashoor H."/>
            <person name="Bougouffa S."/>
            <person name="Bajic V.B."/>
            <person name="Ryu T."/>
            <person name="Ravasi T."/>
            <person name="Bayer T."/>
            <person name="Micklem G."/>
            <person name="Kim H."/>
            <person name="Bhak J."/>
            <person name="Lajeunesse T.C."/>
            <person name="Voolstra C.R."/>
        </authorList>
    </citation>
    <scope>NUCLEOTIDE SEQUENCE [LARGE SCALE GENOMIC DNA]</scope>
    <source>
        <strain evidence="3 4">CCMP2467</strain>
    </source>
</reference>
<sequence length="1095" mass="121927">MGATRGPWVDDCQTSCFKQIVDKNTIVFLPPSEGTAMVVVRCIDRLHFDAPADANRVMLVIPDCIQQKAKMFQRHYAGNLRVAQLGKLEKSWPKQKWDECMESNHILVGPPDIFYHALTNAFLSLKSFCFLVFDGCDRAVRGDAMAGICHDVLHPFCSQTSASIRIAGFTASLSKESFDRGEIKMQTCVQLLQRLFHASLFTPDVPDEYHRNRSEDDGFTKVDVAPEGAEHGKCVKFLHTWVLDLERKCTERLGAVAKIKDIPRILGQLPTVFEQLGRDAFLFAITNGVMLQLESKISLLKQRTQHCPERRQEAEALERTLPALQELLLEAASALELHAQWLSTPQYSAKAEKLMEIVTEEQTEPKRCLVLVKDSAISGPLAHILSEMPLGPAGFICGKMTTEQRNDTLSRFRAGDIAVLVSTNVANLPDCQLVVHFDEYRTPQAHQTAARGQSPGVKGPESLRTEPPCRVYYFENDPQLAQKAAKRMTALAKRPETVLREEDLEFEEESCAKRPRLVPGILEGEGDCGLINVHNCRELVNRYCAEVLADSFVVEDMFCRDESGILSVRYPTPRGWETVSRQDMHSHWGGDSKKFFDPSRKRYTARERDELCFLFLVALRLRQTDCLDNHNQPTMEAKQLAPAKCPAASDRTETTAKSMSGVSTGPPKSRLCEWAQKTYRQSDCDKTLEWEYKGMPGGSFRAFLHIKPLQLRFEGEACSSKKQASHDVALKALQHPQDISELSARPAEKAREEHVGELWGLVPHLAMAGPSGHERPLLDGNLHQSSVASSVSLVSVLSVMLCVDLGCIGLCSLGPQELSWAVVSICQAYPLGLEGLNRRKSRTERLYGMAATLWVQLWGSCVALPLLWLNFKLPAVLCCGPAVAKLTFLSILNRASPDTIWPGGRLLLKCFWDAPLLLISYAADTVFSSVLPWPFFFNGKNGELVSDIDAQLCMGGRPLARHVPILLEHEVHSVVNMTEEWHGPVEVYKQHGIEQLQLPTLDTTPPSLEHLRDGVAFVRARLKATGGRGRIYIHCKGGRGRASCMAAACLMANQGMDLESALRMLKATRPVVELGIVNYPSLRAFAAECRQQSPV</sequence>
<dbReference type="AlphaFoldDB" id="A0A1Q9CP32"/>
<protein>
    <submittedName>
        <fullName evidence="3">Dicer-like protein 1</fullName>
    </submittedName>
</protein>
<feature type="domain" description="Tyrosine specific protein phosphatases" evidence="2">
    <location>
        <begin position="1009"/>
        <end position="1070"/>
    </location>
</feature>
<organism evidence="3 4">
    <name type="scientific">Symbiodinium microadriaticum</name>
    <name type="common">Dinoflagellate</name>
    <name type="synonym">Zooxanthella microadriatica</name>
    <dbReference type="NCBI Taxonomy" id="2951"/>
    <lineage>
        <taxon>Eukaryota</taxon>
        <taxon>Sar</taxon>
        <taxon>Alveolata</taxon>
        <taxon>Dinophyceae</taxon>
        <taxon>Suessiales</taxon>
        <taxon>Symbiodiniaceae</taxon>
        <taxon>Symbiodinium</taxon>
    </lineage>
</organism>
<evidence type="ECO:0000313" key="3">
    <source>
        <dbReference type="EMBL" id="OLP84688.1"/>
    </source>
</evidence>
<feature type="domain" description="Tyrosine-protein phosphatase" evidence="1">
    <location>
        <begin position="944"/>
        <end position="1091"/>
    </location>
</feature>
<dbReference type="FunFam" id="3.90.190.10:FF:000157">
    <property type="entry name" value="Protein-tyrosine phosphatase"/>
    <property type="match status" value="1"/>
</dbReference>
<evidence type="ECO:0000259" key="1">
    <source>
        <dbReference type="PROSITE" id="PS50054"/>
    </source>
</evidence>
<dbReference type="Proteomes" id="UP000186817">
    <property type="component" value="Unassembled WGS sequence"/>
</dbReference>
<dbReference type="InterPro" id="IPR001650">
    <property type="entry name" value="Helicase_C-like"/>
</dbReference>
<dbReference type="PROSITE" id="PS50054">
    <property type="entry name" value="TYR_PHOSPHATASE_DUAL"/>
    <property type="match status" value="1"/>
</dbReference>
<comment type="caution">
    <text evidence="3">The sequence shown here is derived from an EMBL/GenBank/DDBJ whole genome shotgun (WGS) entry which is preliminary data.</text>
</comment>
<dbReference type="PANTHER" id="PTHR46274:SF6">
    <property type="entry name" value="TYR_PHOSPHATASE_2 DOMAIN-CONTAINING PROTEIN"/>
    <property type="match status" value="1"/>
</dbReference>
<evidence type="ECO:0000313" key="4">
    <source>
        <dbReference type="Proteomes" id="UP000186817"/>
    </source>
</evidence>
<dbReference type="Gene3D" id="3.40.50.300">
    <property type="entry name" value="P-loop containing nucleotide triphosphate hydrolases"/>
    <property type="match status" value="2"/>
</dbReference>
<gene>
    <name evidence="3" type="primary">dcl1</name>
    <name evidence="3" type="ORF">AK812_SmicGene34386</name>
</gene>
<dbReference type="PANTHER" id="PTHR46274">
    <property type="entry name" value="PHOSPHATIDYLINOSITOL PHOSPHATASE"/>
    <property type="match status" value="1"/>
</dbReference>
<dbReference type="InterPro" id="IPR000340">
    <property type="entry name" value="Dual-sp_phosphatase_cat-dom"/>
</dbReference>